<evidence type="ECO:0000259" key="8">
    <source>
        <dbReference type="PROSITE" id="PS50109"/>
    </source>
</evidence>
<keyword evidence="3" id="KW-0597">Phosphoprotein</keyword>
<dbReference type="EMBL" id="PTJC01000006">
    <property type="protein sequence ID" value="PPK86326.1"/>
    <property type="molecule type" value="Genomic_DNA"/>
</dbReference>
<dbReference type="InterPro" id="IPR003594">
    <property type="entry name" value="HATPase_dom"/>
</dbReference>
<dbReference type="PANTHER" id="PTHR43711:SF1">
    <property type="entry name" value="HISTIDINE KINASE 1"/>
    <property type="match status" value="1"/>
</dbReference>
<keyword evidence="6" id="KW-0902">Two-component regulatory system</keyword>
<keyword evidence="7" id="KW-0472">Membrane</keyword>
<keyword evidence="7" id="KW-0812">Transmembrane</keyword>
<evidence type="ECO:0000256" key="4">
    <source>
        <dbReference type="ARBA" id="ARBA00022679"/>
    </source>
</evidence>
<dbReference type="OrthoDB" id="9804645at2"/>
<dbReference type="InterPro" id="IPR004358">
    <property type="entry name" value="Sig_transdc_His_kin-like_C"/>
</dbReference>
<dbReference type="Pfam" id="PF02518">
    <property type="entry name" value="HATPase_c"/>
    <property type="match status" value="1"/>
</dbReference>
<proteinExistence type="predicted"/>
<evidence type="ECO:0000313" key="10">
    <source>
        <dbReference type="Proteomes" id="UP000237662"/>
    </source>
</evidence>
<dbReference type="InterPro" id="IPR005467">
    <property type="entry name" value="His_kinase_dom"/>
</dbReference>
<gene>
    <name evidence="9" type="ORF">CLV84_3252</name>
</gene>
<keyword evidence="10" id="KW-1185">Reference proteome</keyword>
<dbReference type="CDD" id="cd00082">
    <property type="entry name" value="HisKA"/>
    <property type="match status" value="1"/>
</dbReference>
<dbReference type="Gene3D" id="1.10.287.130">
    <property type="match status" value="1"/>
</dbReference>
<evidence type="ECO:0000256" key="6">
    <source>
        <dbReference type="ARBA" id="ARBA00023012"/>
    </source>
</evidence>
<dbReference type="InterPro" id="IPR036890">
    <property type="entry name" value="HATPase_C_sf"/>
</dbReference>
<keyword evidence="5" id="KW-0418">Kinase</keyword>
<feature type="domain" description="Histidine kinase" evidence="8">
    <location>
        <begin position="231"/>
        <end position="450"/>
    </location>
</feature>
<comment type="caution">
    <text evidence="9">The sequence shown here is derived from an EMBL/GenBank/DDBJ whole genome shotgun (WGS) entry which is preliminary data.</text>
</comment>
<sequence>MTRLGISFLLASLLVTGLLFAYLRESYVDARELLIERIDADLNQLSTNNLLQHIKLIRSRQPDSLRLDTLIQFKSLSMSGNASPDQDDVDVSIRIFDTTDQVTGSIDPARHPFAGITRHLTLHSQKLSPSLDSLGKVYQVQLREFTSATEAGEHDVLVVRQQVGLLSSGREGDGPVIGMTAYRLAVVSSLGFELLSSCLLLIALGFAAFTAFRSLREHRRQLADREALLANLSHELKTPIAAVSVALEAMDCFGADAQPERRREYIQLSRQELSRLDRLADYAIGALKLKSGEAHVDREPVDLPEIAVKVWSGLSLQYGVDPTALTITTTGDSVPVRLYAQEFRLALSNLLENAIKYGGSPPVVRLLLVYTPGVFTCSVADEGPGIPATESERIFERFYRIADERTGHAVKGHGLGLSLVRQVADLHGGTVGVRRNDTGGATFSLQLPLP</sequence>
<evidence type="ECO:0000313" key="9">
    <source>
        <dbReference type="EMBL" id="PPK86326.1"/>
    </source>
</evidence>
<dbReference type="AlphaFoldDB" id="A0A2S6I578"/>
<accession>A0A2S6I578</accession>
<dbReference type="Proteomes" id="UP000237662">
    <property type="component" value="Unassembled WGS sequence"/>
</dbReference>
<reference evidence="9 10" key="1">
    <citation type="submission" date="2018-02" db="EMBL/GenBank/DDBJ databases">
        <title>Genomic Encyclopedia of Archaeal and Bacterial Type Strains, Phase II (KMG-II): from individual species to whole genera.</title>
        <authorList>
            <person name="Goeker M."/>
        </authorList>
    </citation>
    <scope>NUCLEOTIDE SEQUENCE [LARGE SCALE GENOMIC DNA]</scope>
    <source>
        <strain evidence="9 10">DSM 29526</strain>
    </source>
</reference>
<protein>
    <recommendedName>
        <fullName evidence="2">histidine kinase</fullName>
        <ecNumber evidence="2">2.7.13.3</ecNumber>
    </recommendedName>
</protein>
<evidence type="ECO:0000256" key="7">
    <source>
        <dbReference type="SAM" id="Phobius"/>
    </source>
</evidence>
<organism evidence="9 10">
    <name type="scientific">Neolewinella xylanilytica</name>
    <dbReference type="NCBI Taxonomy" id="1514080"/>
    <lineage>
        <taxon>Bacteria</taxon>
        <taxon>Pseudomonadati</taxon>
        <taxon>Bacteroidota</taxon>
        <taxon>Saprospiria</taxon>
        <taxon>Saprospirales</taxon>
        <taxon>Lewinellaceae</taxon>
        <taxon>Neolewinella</taxon>
    </lineage>
</organism>
<dbReference type="InterPro" id="IPR036097">
    <property type="entry name" value="HisK_dim/P_sf"/>
</dbReference>
<evidence type="ECO:0000256" key="3">
    <source>
        <dbReference type="ARBA" id="ARBA00022553"/>
    </source>
</evidence>
<evidence type="ECO:0000256" key="5">
    <source>
        <dbReference type="ARBA" id="ARBA00022777"/>
    </source>
</evidence>
<evidence type="ECO:0000256" key="1">
    <source>
        <dbReference type="ARBA" id="ARBA00000085"/>
    </source>
</evidence>
<dbReference type="GO" id="GO:0000155">
    <property type="term" value="F:phosphorelay sensor kinase activity"/>
    <property type="evidence" value="ECO:0007669"/>
    <property type="project" value="InterPro"/>
</dbReference>
<keyword evidence="7" id="KW-1133">Transmembrane helix</keyword>
<dbReference type="Pfam" id="PF00512">
    <property type="entry name" value="HisKA"/>
    <property type="match status" value="1"/>
</dbReference>
<evidence type="ECO:0000256" key="2">
    <source>
        <dbReference type="ARBA" id="ARBA00012438"/>
    </source>
</evidence>
<keyword evidence="4" id="KW-0808">Transferase</keyword>
<dbReference type="PRINTS" id="PR00344">
    <property type="entry name" value="BCTRLSENSOR"/>
</dbReference>
<dbReference type="RefSeq" id="WP_104420769.1">
    <property type="nucleotide sequence ID" value="NZ_PTJC01000006.1"/>
</dbReference>
<dbReference type="CDD" id="cd00075">
    <property type="entry name" value="HATPase"/>
    <property type="match status" value="1"/>
</dbReference>
<dbReference type="SUPFAM" id="SSF55874">
    <property type="entry name" value="ATPase domain of HSP90 chaperone/DNA topoisomerase II/histidine kinase"/>
    <property type="match status" value="1"/>
</dbReference>
<dbReference type="InterPro" id="IPR050736">
    <property type="entry name" value="Sensor_HK_Regulatory"/>
</dbReference>
<dbReference type="PROSITE" id="PS50109">
    <property type="entry name" value="HIS_KIN"/>
    <property type="match status" value="1"/>
</dbReference>
<dbReference type="SUPFAM" id="SSF47384">
    <property type="entry name" value="Homodimeric domain of signal transducing histidine kinase"/>
    <property type="match status" value="1"/>
</dbReference>
<dbReference type="EC" id="2.7.13.3" evidence="2"/>
<dbReference type="InterPro" id="IPR003661">
    <property type="entry name" value="HisK_dim/P_dom"/>
</dbReference>
<dbReference type="SMART" id="SM00388">
    <property type="entry name" value="HisKA"/>
    <property type="match status" value="1"/>
</dbReference>
<name>A0A2S6I578_9BACT</name>
<dbReference type="PANTHER" id="PTHR43711">
    <property type="entry name" value="TWO-COMPONENT HISTIDINE KINASE"/>
    <property type="match status" value="1"/>
</dbReference>
<dbReference type="SMART" id="SM00387">
    <property type="entry name" value="HATPase_c"/>
    <property type="match status" value="1"/>
</dbReference>
<feature type="transmembrane region" description="Helical" evidence="7">
    <location>
        <begin position="194"/>
        <end position="212"/>
    </location>
</feature>
<dbReference type="Gene3D" id="3.30.565.10">
    <property type="entry name" value="Histidine kinase-like ATPase, C-terminal domain"/>
    <property type="match status" value="1"/>
</dbReference>
<comment type="catalytic activity">
    <reaction evidence="1">
        <text>ATP + protein L-histidine = ADP + protein N-phospho-L-histidine.</text>
        <dbReference type="EC" id="2.7.13.3"/>
    </reaction>
</comment>